<dbReference type="GO" id="GO:0072330">
    <property type="term" value="P:monocarboxylic acid biosynthetic process"/>
    <property type="evidence" value="ECO:0007669"/>
    <property type="project" value="UniProtKB-ARBA"/>
</dbReference>
<dbReference type="AlphaFoldDB" id="A0A0A2JJ28"/>
<name>A0A0A2JJ28_PENEN</name>
<dbReference type="HOGENOM" id="CLU_000288_125_13_1"/>
<feature type="compositionally biased region" description="Basic and acidic residues" evidence="1">
    <location>
        <begin position="11"/>
        <end position="20"/>
    </location>
</feature>
<dbReference type="RefSeq" id="XP_016597530.1">
    <property type="nucleotide sequence ID" value="XM_016740358.1"/>
</dbReference>
<dbReference type="STRING" id="27334.A0A0A2JJ28"/>
<protein>
    <submittedName>
        <fullName evidence="2">Uncharacterized protein</fullName>
    </submittedName>
</protein>
<reference evidence="2 3" key="1">
    <citation type="journal article" date="2015" name="Mol. Plant Microbe Interact.">
        <title>Genome, transcriptome, and functional analyses of Penicillium expansum provide new insights into secondary metabolism and pathogenicity.</title>
        <authorList>
            <person name="Ballester A.R."/>
            <person name="Marcet-Houben M."/>
            <person name="Levin E."/>
            <person name="Sela N."/>
            <person name="Selma-Lazaro C."/>
            <person name="Carmona L."/>
            <person name="Wisniewski M."/>
            <person name="Droby S."/>
            <person name="Gonzalez-Candelas L."/>
            <person name="Gabaldon T."/>
        </authorList>
    </citation>
    <scope>NUCLEOTIDE SEQUENCE [LARGE SCALE GENOMIC DNA]</scope>
    <source>
        <strain evidence="2 3">MD-8</strain>
    </source>
</reference>
<evidence type="ECO:0000313" key="2">
    <source>
        <dbReference type="EMBL" id="KGO55379.1"/>
    </source>
</evidence>
<dbReference type="InterPro" id="IPR052374">
    <property type="entry name" value="SERAC1"/>
</dbReference>
<dbReference type="GO" id="GO:0017000">
    <property type="term" value="P:antibiotic biosynthetic process"/>
    <property type="evidence" value="ECO:0007669"/>
    <property type="project" value="UniProtKB-ARBA"/>
</dbReference>
<dbReference type="VEuPathDB" id="FungiDB:PEXP_073530"/>
<dbReference type="GO" id="GO:0043531">
    <property type="term" value="F:ADP binding"/>
    <property type="evidence" value="ECO:0007669"/>
    <property type="project" value="InterPro"/>
</dbReference>
<feature type="compositionally biased region" description="Basic and acidic residues" evidence="1">
    <location>
        <begin position="54"/>
        <end position="66"/>
    </location>
</feature>
<dbReference type="VEuPathDB" id="FungiDB:PEXP_062490"/>
<dbReference type="InterPro" id="IPR027417">
    <property type="entry name" value="P-loop_NTPase"/>
</dbReference>
<comment type="caution">
    <text evidence="2">The sequence shown here is derived from an EMBL/GenBank/DDBJ whole genome shotgun (WGS) entry which is preliminary data.</text>
</comment>
<dbReference type="SUPFAM" id="SSF53474">
    <property type="entry name" value="alpha/beta-Hydrolases"/>
    <property type="match status" value="1"/>
</dbReference>
<dbReference type="SUPFAM" id="SSF52540">
    <property type="entry name" value="P-loop containing nucleoside triphosphate hydrolases"/>
    <property type="match status" value="1"/>
</dbReference>
<dbReference type="PANTHER" id="PTHR48182">
    <property type="entry name" value="PROTEIN SERAC1"/>
    <property type="match status" value="1"/>
</dbReference>
<dbReference type="Proteomes" id="UP000030143">
    <property type="component" value="Unassembled WGS sequence"/>
</dbReference>
<dbReference type="Gene3D" id="3.40.50.300">
    <property type="entry name" value="P-loop containing nucleotide triphosphate hydrolases"/>
    <property type="match status" value="1"/>
</dbReference>
<feature type="compositionally biased region" description="Polar residues" evidence="1">
    <location>
        <begin position="29"/>
        <end position="38"/>
    </location>
</feature>
<keyword evidence="3" id="KW-1185">Reference proteome</keyword>
<evidence type="ECO:0000313" key="3">
    <source>
        <dbReference type="Proteomes" id="UP000030143"/>
    </source>
</evidence>
<feature type="region of interest" description="Disordered" evidence="1">
    <location>
        <begin position="1"/>
        <end position="66"/>
    </location>
</feature>
<accession>A0A0A2JJ28</accession>
<dbReference type="PANTHER" id="PTHR48182:SF3">
    <property type="entry name" value="DUF676 DOMAIN-CONTAINING PROTEIN"/>
    <property type="match status" value="1"/>
</dbReference>
<dbReference type="GeneID" id="27675777"/>
<dbReference type="EMBL" id="JQFZ01000195">
    <property type="protein sequence ID" value="KGO55379.1"/>
    <property type="molecule type" value="Genomic_DNA"/>
</dbReference>
<organism evidence="2 3">
    <name type="scientific">Penicillium expansum</name>
    <name type="common">Blue mold rot fungus</name>
    <dbReference type="NCBI Taxonomy" id="27334"/>
    <lineage>
        <taxon>Eukaryota</taxon>
        <taxon>Fungi</taxon>
        <taxon>Dikarya</taxon>
        <taxon>Ascomycota</taxon>
        <taxon>Pezizomycotina</taxon>
        <taxon>Eurotiomycetes</taxon>
        <taxon>Eurotiomycetidae</taxon>
        <taxon>Eurotiales</taxon>
        <taxon>Aspergillaceae</taxon>
        <taxon>Penicillium</taxon>
    </lineage>
</organism>
<sequence>MGLLRKIISRKSKDPEREKPPSNGMIAGKNSTAQQSSVPGAPATRPSDNTPGTSEKRVDKERTDVRAMNKDIPNNKNWDLKVLVEPTSKENIIDIVAVHGIGADPADTWVHKNFKTDAHGNKVEVNRVDWLQDQSMLPSIVPNARIMRFGYPSSWFGSRDEQHTETFVSDVSEQLSRRLNQVRNGSTRPLIFIAHSYGGLPVIDALRDSILKHNSGGKSPNPVSSAFQFTAGLLFFGVPFQGRGGPSTEEWIKKIKEHHKNDPDFQVWNQTMTASVPKSQFLQGLVGQYLETRVCDHPIPITCFWDRFASRVGKFWGEEDPEKSNFIVVSKTSACLQRSKDVSQVPLDRNHYNLNRFEGPEDPVWKMVVPEIQQRAGYASEFLSRRDQGEDIPSRVDCYFSDIEGTDLGFAVNWSLYHLTKTAHFVARESDLEKMEGLLQKQNGRRSVVVSGLGGMGKTQLAIKYAQLHQDEYSAVFFLDITSDKSMRKSYDVIAARITADHPTTNRLEVTPEKNEQNSNAVVSAVKKWLELPKNTSWLMVFDNYDNPAVPTNTHPERVDIQNYLPACNHGSVIVTTRVENVKLDSQSSMKIEKVSDLHGQEILAKTSGRQGVLKNKNTYKLATKLGGHPLALAIAGSYLHTSHMSFENYLAFYESEWKRLQTKSPKSDSYNHTLLTTWHITVDQLKKDHPSSIKMLKILGYTTDGIMSYKWLKAGSGAMPKAVQRIVQDELDFGETMRHLVNYGLVELHDLNEELDVELAWSVYACAMIPPDEPDMTALRALIASHDSAWSQLTNVWWTNENIRNILQQQKGFKFPSDWEALDFLLGAFGYYGSFALPGTVDDLEEIIPVQSTHFKAKFNVPRSCFLPQELKDTVTKGVSSSDKSFFVHFPTIESLSPRRSKPQDAMSLEKMQMMTGNLMRKKALRMESERNFMEHTEFPDFLAHVVIWRGKAMYMHFFFMKGVDCDFKLYARRYTPYSDETGWFIR</sequence>
<proteinExistence type="predicted"/>
<gene>
    <name evidence="2" type="ORF">PEX2_030830</name>
</gene>
<evidence type="ECO:0000256" key="1">
    <source>
        <dbReference type="SAM" id="MobiDB-lite"/>
    </source>
</evidence>
<dbReference type="InterPro" id="IPR029058">
    <property type="entry name" value="AB_hydrolase_fold"/>
</dbReference>